<feature type="region of interest" description="Disordered" evidence="7">
    <location>
        <begin position="1288"/>
        <end position="1334"/>
    </location>
</feature>
<reference evidence="9" key="1">
    <citation type="submission" date="2022-07" db="EMBL/GenBank/DDBJ databases">
        <title>Phylogenomic reconstructions and comparative analyses of Kickxellomycotina fungi.</title>
        <authorList>
            <person name="Reynolds N.K."/>
            <person name="Stajich J.E."/>
            <person name="Barry K."/>
            <person name="Grigoriev I.V."/>
            <person name="Crous P."/>
            <person name="Smith M.E."/>
        </authorList>
    </citation>
    <scope>NUCLEOTIDE SEQUENCE</scope>
    <source>
        <strain evidence="9">RSA 567</strain>
    </source>
</reference>
<feature type="compositionally biased region" description="Polar residues" evidence="7">
    <location>
        <begin position="281"/>
        <end position="294"/>
    </location>
</feature>
<keyword evidence="4 6" id="KW-0175">Coiled coil</keyword>
<name>A0A9W8B3W6_9FUNG</name>
<dbReference type="PROSITE" id="PS00845">
    <property type="entry name" value="CAP_GLY_1"/>
    <property type="match status" value="1"/>
</dbReference>
<dbReference type="PANTHER" id="PTHR23159">
    <property type="entry name" value="CENTROSOMAL PROTEIN 2"/>
    <property type="match status" value="1"/>
</dbReference>
<dbReference type="SMART" id="SM01052">
    <property type="entry name" value="CAP_GLY"/>
    <property type="match status" value="1"/>
</dbReference>
<sequence length="1365" mass="148457">MQTVTANTTPLGPIRARLRDPPSARPASPAALTQSYIIGEEVKVPSMGLTGTLKFIGPTHFKPGVWAGVHLHQTGQGKNNGTVQGKAYFSCPPNSGIFVLAQKLEPMAGANGRSGPSTPTSGRAASGPGTGPRGALQTSPAPSRLGARATRFVNMSANLRQRDRAGNEFTTPSKPKSQMRSGQTGTAGSSSATLGRAPARRMTITPLANKGRRPSPGPRSTDPQATGLRARSPTTQAKPPLGKSRPNGRLGGRPNLDPDTEGSVASGLMTPLNQRRAALSALSTSRLNGDSKLSSRLRESLAQKRTLLNKENAHQDTPNLAVAGADPKMDSPRPHHESPAGVSTETHERIKLKLEMMEAENKVLRLENEQGRAQLKARQLIERDLVRQQILQEQQQTPTRDSDTKSVTGLDGSMTYPSALRPGYEEWKDEVGDMDAKIRSMGDYIAQLSQKLASLQSPARQAPPTVTPTSKAADRAQRPMSELMEDNLYDEVLKLTEAVQAKDTCINALETQLDHARQSAKVEVPLESDEVDHLRQKVVSLDSQLANWSTRYHTLEQDHQQAVDAAAQRIASLMEQVRLLEAQLATEQAEAQKSVAVIEDLKNALADNEAVVVRQKEEVTLLITQMDSLVGKALDASQVIRAMGWSAEKPQSPSGATTPRADSATDATKDPSQRLNLHRENGQQVLRVLDHTTHAVEQLQKMNNRLSADLNAFLQERGDRLLSPSESTAVSVANTSFASNAAGSGTAEHARPAMAVAEWQNRYQHLLSQHESLQSLCAELRAEVQSKEEQLVTAIRATQTVSPTTDNALSQRSSMFTPSHLPNGAQVDAMELDFNRALPSATKLNPELNDSIRELHQMLSEVDGGDQPDVSNEILSQEVSRLRQSLTGLQQQLDANLATRDHLQQDLKTVHAERDALAQKLDQVEQEQLVLETRLQEAQETVVSQAARIEDLTVSDAAAKPETDADMTKVRDEADGLQKILEAKDDQIQGLKEAIQGLETRNADLEQERDKLLEDSARYMEEQEILHEHLNIVETECNKLLDDIEMLSTENARLNEELATVSGKSSLSVDVRSLIGGGPVTNTAGADTSASKEGEPAQIQQLSAAVQDALATTADKQRSLERLQEEHRLELRKKEKQLRELETAKETEIEALNKDLSELEALIESKIFREADLEDQHDEDCKRIKRLEAELAQLQDNGHAAGIDSLDSSRALPSATRAGRANTNATSPHSADPAVSATSSPGGDKALHRHSMPAGTVDDSDSESKVCELCDEDGHDLFHCPLFKSNAPGASKAADHGDSQGTKYNDGEETNSLYGYGGDDSDGGSEPQIFKNQPDVGDDSRLFCANCEVFDQHWTEDCPNQDETF</sequence>
<evidence type="ECO:0000313" key="10">
    <source>
        <dbReference type="Proteomes" id="UP001151582"/>
    </source>
</evidence>
<protein>
    <recommendedName>
        <fullName evidence="8">CAP-Gly domain-containing protein</fullName>
    </recommendedName>
</protein>
<dbReference type="SUPFAM" id="SSF57997">
    <property type="entry name" value="Tropomyosin"/>
    <property type="match status" value="1"/>
</dbReference>
<feature type="region of interest" description="Disordered" evidence="7">
    <location>
        <begin position="108"/>
        <end position="145"/>
    </location>
</feature>
<evidence type="ECO:0000256" key="4">
    <source>
        <dbReference type="ARBA" id="ARBA00023054"/>
    </source>
</evidence>
<evidence type="ECO:0000256" key="2">
    <source>
        <dbReference type="ARBA" id="ARBA00022490"/>
    </source>
</evidence>
<dbReference type="EMBL" id="JANBQB010000383">
    <property type="protein sequence ID" value="KAJ1976974.1"/>
    <property type="molecule type" value="Genomic_DNA"/>
</dbReference>
<comment type="subcellular location">
    <subcellularLocation>
        <location evidence="1">Cytoplasm</location>
        <location evidence="1">Cytoskeleton</location>
    </subcellularLocation>
</comment>
<feature type="region of interest" description="Disordered" evidence="7">
    <location>
        <begin position="645"/>
        <end position="678"/>
    </location>
</feature>
<evidence type="ECO:0000256" key="3">
    <source>
        <dbReference type="ARBA" id="ARBA00022701"/>
    </source>
</evidence>
<dbReference type="InterPro" id="IPR036859">
    <property type="entry name" value="CAP-Gly_dom_sf"/>
</dbReference>
<dbReference type="PROSITE" id="PS50245">
    <property type="entry name" value="CAP_GLY_2"/>
    <property type="match status" value="1"/>
</dbReference>
<dbReference type="InterPro" id="IPR032108">
    <property type="entry name" value="CLIP1_ZNF"/>
</dbReference>
<dbReference type="GO" id="GO:0005874">
    <property type="term" value="C:microtubule"/>
    <property type="evidence" value="ECO:0007669"/>
    <property type="project" value="UniProtKB-KW"/>
</dbReference>
<feature type="coiled-coil region" evidence="6">
    <location>
        <begin position="756"/>
        <end position="797"/>
    </location>
</feature>
<evidence type="ECO:0000256" key="6">
    <source>
        <dbReference type="SAM" id="Coils"/>
    </source>
</evidence>
<feature type="compositionally biased region" description="Low complexity" evidence="7">
    <location>
        <begin position="181"/>
        <end position="197"/>
    </location>
</feature>
<gene>
    <name evidence="9" type="ORF">H4R34_003769</name>
</gene>
<feature type="region of interest" description="Disordered" evidence="7">
    <location>
        <begin position="157"/>
        <end position="347"/>
    </location>
</feature>
<dbReference type="Pfam" id="PF16641">
    <property type="entry name" value="CLIP1_ZNF"/>
    <property type="match status" value="1"/>
</dbReference>
<keyword evidence="3" id="KW-0493">Microtubule</keyword>
<organism evidence="9 10">
    <name type="scientific">Dimargaris verticillata</name>
    <dbReference type="NCBI Taxonomy" id="2761393"/>
    <lineage>
        <taxon>Eukaryota</taxon>
        <taxon>Fungi</taxon>
        <taxon>Fungi incertae sedis</taxon>
        <taxon>Zoopagomycota</taxon>
        <taxon>Kickxellomycotina</taxon>
        <taxon>Dimargaritomycetes</taxon>
        <taxon>Dimargaritales</taxon>
        <taxon>Dimargaritaceae</taxon>
        <taxon>Dimargaris</taxon>
    </lineage>
</organism>
<feature type="compositionally biased region" description="Basic and acidic residues" evidence="7">
    <location>
        <begin position="667"/>
        <end position="678"/>
    </location>
</feature>
<feature type="region of interest" description="Disordered" evidence="7">
    <location>
        <begin position="1200"/>
        <end position="1262"/>
    </location>
</feature>
<evidence type="ECO:0000256" key="7">
    <source>
        <dbReference type="SAM" id="MobiDB-lite"/>
    </source>
</evidence>
<feature type="region of interest" description="Disordered" evidence="7">
    <location>
        <begin position="455"/>
        <end position="477"/>
    </location>
</feature>
<proteinExistence type="predicted"/>
<dbReference type="Gene3D" id="2.30.30.190">
    <property type="entry name" value="CAP Gly-rich-like domain"/>
    <property type="match status" value="1"/>
</dbReference>
<keyword evidence="2" id="KW-0963">Cytoplasm</keyword>
<evidence type="ECO:0000259" key="8">
    <source>
        <dbReference type="PROSITE" id="PS50245"/>
    </source>
</evidence>
<feature type="compositionally biased region" description="Basic and acidic residues" evidence="7">
    <location>
        <begin position="327"/>
        <end position="338"/>
    </location>
</feature>
<feature type="coiled-coil region" evidence="6">
    <location>
        <begin position="556"/>
        <end position="618"/>
    </location>
</feature>
<feature type="coiled-coil region" evidence="6">
    <location>
        <begin position="974"/>
        <end position="1064"/>
    </location>
</feature>
<dbReference type="Pfam" id="PF01302">
    <property type="entry name" value="CAP_GLY"/>
    <property type="match status" value="1"/>
</dbReference>
<dbReference type="Proteomes" id="UP001151582">
    <property type="component" value="Unassembled WGS sequence"/>
</dbReference>
<feature type="region of interest" description="Disordered" evidence="7">
    <location>
        <begin position="391"/>
        <end position="418"/>
    </location>
</feature>
<accession>A0A9W8B3W6</accession>
<feature type="compositionally biased region" description="Polar residues" evidence="7">
    <location>
        <begin position="114"/>
        <end position="123"/>
    </location>
</feature>
<feature type="coiled-coil region" evidence="6">
    <location>
        <begin position="872"/>
        <end position="941"/>
    </location>
</feature>
<comment type="caution">
    <text evidence="9">The sequence shown here is derived from an EMBL/GenBank/DDBJ whole genome shotgun (WGS) entry which is preliminary data.</text>
</comment>
<dbReference type="SUPFAM" id="SSF74924">
    <property type="entry name" value="Cap-Gly domain"/>
    <property type="match status" value="1"/>
</dbReference>
<feature type="compositionally biased region" description="Low complexity" evidence="7">
    <location>
        <begin position="1215"/>
        <end position="1226"/>
    </location>
</feature>
<feature type="coiled-coil region" evidence="6">
    <location>
        <begin position="347"/>
        <end position="383"/>
    </location>
</feature>
<feature type="compositionally biased region" description="Polar residues" evidence="7">
    <location>
        <begin position="1"/>
        <end position="10"/>
    </location>
</feature>
<feature type="compositionally biased region" description="Polar residues" evidence="7">
    <location>
        <begin position="168"/>
        <end position="180"/>
    </location>
</feature>
<evidence type="ECO:0000256" key="1">
    <source>
        <dbReference type="ARBA" id="ARBA00004245"/>
    </source>
</evidence>
<feature type="region of interest" description="Disordered" evidence="7">
    <location>
        <begin position="1"/>
        <end position="29"/>
    </location>
</feature>
<keyword evidence="10" id="KW-1185">Reference proteome</keyword>
<dbReference type="OrthoDB" id="2130750at2759"/>
<evidence type="ECO:0000313" key="9">
    <source>
        <dbReference type="EMBL" id="KAJ1976974.1"/>
    </source>
</evidence>
<dbReference type="InterPro" id="IPR000938">
    <property type="entry name" value="CAP-Gly_domain"/>
</dbReference>
<evidence type="ECO:0000256" key="5">
    <source>
        <dbReference type="ARBA" id="ARBA00023212"/>
    </source>
</evidence>
<dbReference type="PANTHER" id="PTHR23159:SF60">
    <property type="entry name" value="SPINDLE ASSEMBLY ABNORMAL PROTEIN 4"/>
    <property type="match status" value="1"/>
</dbReference>
<keyword evidence="5" id="KW-0206">Cytoskeleton</keyword>
<feature type="domain" description="CAP-Gly" evidence="8">
    <location>
        <begin position="57"/>
        <end position="100"/>
    </location>
</feature>